<dbReference type="Pfam" id="PF03366">
    <property type="entry name" value="YEATS"/>
    <property type="match status" value="1"/>
</dbReference>
<name>A0AAI9XBN8_PENTH</name>
<sequence length="111" mass="12560">MPDVKRTVRLITEQNIIDKPSEVEGFPQRSWHIEVWIVNEKGALVPANIFDKVTYHLHPSFGERATQSMFWSLLVFLDLVLAMPGFSVPESHGHQDLVGQCSLWTGFQIGG</sequence>
<dbReference type="EMBL" id="LACB01000041">
    <property type="protein sequence ID" value="KAJ9491052.1"/>
    <property type="molecule type" value="Genomic_DNA"/>
</dbReference>
<dbReference type="InterPro" id="IPR038704">
    <property type="entry name" value="YEAST_sf"/>
</dbReference>
<dbReference type="InterPro" id="IPR055129">
    <property type="entry name" value="YEATS_dom"/>
</dbReference>
<evidence type="ECO:0000256" key="1">
    <source>
        <dbReference type="ARBA" id="ARBA00023242"/>
    </source>
</evidence>
<feature type="domain" description="YEATS" evidence="3">
    <location>
        <begin position="1"/>
        <end position="111"/>
    </location>
</feature>
<keyword evidence="1 2" id="KW-0539">Nucleus</keyword>
<gene>
    <name evidence="4" type="ORF">VN97_g2205</name>
</gene>
<comment type="subcellular location">
    <subcellularLocation>
        <location evidence="2">Nucleus</location>
    </subcellularLocation>
</comment>
<evidence type="ECO:0000256" key="2">
    <source>
        <dbReference type="PROSITE-ProRule" id="PRU00376"/>
    </source>
</evidence>
<keyword evidence="5" id="KW-1185">Reference proteome</keyword>
<dbReference type="Gene3D" id="2.60.40.1970">
    <property type="entry name" value="YEATS domain"/>
    <property type="match status" value="1"/>
</dbReference>
<protein>
    <recommendedName>
        <fullName evidence="3">YEATS domain-containing protein</fullName>
    </recommendedName>
</protein>
<dbReference type="GO" id="GO:0005634">
    <property type="term" value="C:nucleus"/>
    <property type="evidence" value="ECO:0007669"/>
    <property type="project" value="UniProtKB-SubCell"/>
</dbReference>
<evidence type="ECO:0000313" key="4">
    <source>
        <dbReference type="EMBL" id="KAJ9491052.1"/>
    </source>
</evidence>
<evidence type="ECO:0000313" key="5">
    <source>
        <dbReference type="Proteomes" id="UP001227192"/>
    </source>
</evidence>
<comment type="caution">
    <text evidence="4">The sequence shown here is derived from an EMBL/GenBank/DDBJ whole genome shotgun (WGS) entry which is preliminary data.</text>
</comment>
<evidence type="ECO:0000259" key="3">
    <source>
        <dbReference type="PROSITE" id="PS51037"/>
    </source>
</evidence>
<organism evidence="4 5">
    <name type="scientific">Penicillium thymicola</name>
    <dbReference type="NCBI Taxonomy" id="293382"/>
    <lineage>
        <taxon>Eukaryota</taxon>
        <taxon>Fungi</taxon>
        <taxon>Dikarya</taxon>
        <taxon>Ascomycota</taxon>
        <taxon>Pezizomycotina</taxon>
        <taxon>Eurotiomycetes</taxon>
        <taxon>Eurotiomycetidae</taxon>
        <taxon>Eurotiales</taxon>
        <taxon>Aspergillaceae</taxon>
        <taxon>Penicillium</taxon>
    </lineage>
</organism>
<dbReference type="Proteomes" id="UP001227192">
    <property type="component" value="Unassembled WGS sequence"/>
</dbReference>
<reference evidence="4" key="2">
    <citation type="journal article" date="2016" name="Fungal Biol.">
        <title>Ochratoxin A production by Penicillium thymicola.</title>
        <authorList>
            <person name="Nguyen H.D.T."/>
            <person name="McMullin D.R."/>
            <person name="Ponomareva E."/>
            <person name="Riley R."/>
            <person name="Pomraning K.R."/>
            <person name="Baker S.E."/>
            <person name="Seifert K.A."/>
        </authorList>
    </citation>
    <scope>NUCLEOTIDE SEQUENCE</scope>
    <source>
        <strain evidence="4">DAOM 180753</strain>
    </source>
</reference>
<reference evidence="4" key="1">
    <citation type="submission" date="2015-06" db="EMBL/GenBank/DDBJ databases">
        <authorList>
            <person name="Nguyen H."/>
        </authorList>
    </citation>
    <scope>NUCLEOTIDE SEQUENCE</scope>
    <source>
        <strain evidence="4">DAOM 180753</strain>
    </source>
</reference>
<accession>A0AAI9XBN8</accession>
<dbReference type="AlphaFoldDB" id="A0AAI9XBN8"/>
<proteinExistence type="predicted"/>
<dbReference type="PROSITE" id="PS51037">
    <property type="entry name" value="YEATS"/>
    <property type="match status" value="1"/>
</dbReference>